<protein>
    <recommendedName>
        <fullName evidence="3">protein-histidine N-methyltransferase</fullName>
        <ecNumber evidence="3">2.1.1.85</ecNumber>
    </recommendedName>
</protein>
<evidence type="ECO:0000256" key="9">
    <source>
        <dbReference type="ARBA" id="ARBA00038126"/>
    </source>
</evidence>
<dbReference type="SUPFAM" id="SSF53335">
    <property type="entry name" value="S-adenosyl-L-methionine-dependent methyltransferases"/>
    <property type="match status" value="1"/>
</dbReference>
<dbReference type="EMBL" id="KZ308768">
    <property type="protein sequence ID" value="KAG8234060.1"/>
    <property type="molecule type" value="Genomic_DNA"/>
</dbReference>
<feature type="region of interest" description="Disordered" evidence="10">
    <location>
        <begin position="1"/>
        <end position="33"/>
    </location>
</feature>
<evidence type="ECO:0000256" key="3">
    <source>
        <dbReference type="ARBA" id="ARBA00012533"/>
    </source>
</evidence>
<dbReference type="Gene3D" id="3.40.50.150">
    <property type="entry name" value="Vaccinia Virus protein VP39"/>
    <property type="match status" value="1"/>
</dbReference>
<dbReference type="InterPro" id="IPR019410">
    <property type="entry name" value="Methyltransf_16"/>
</dbReference>
<keyword evidence="7" id="KW-0949">S-adenosyl-L-methionine</keyword>
<keyword evidence="8" id="KW-0539">Nucleus</keyword>
<dbReference type="GO" id="GO:0032259">
    <property type="term" value="P:methylation"/>
    <property type="evidence" value="ECO:0007669"/>
    <property type="project" value="UniProtKB-KW"/>
</dbReference>
<evidence type="ECO:0000256" key="1">
    <source>
        <dbReference type="ARBA" id="ARBA00004123"/>
    </source>
</evidence>
<evidence type="ECO:0000256" key="8">
    <source>
        <dbReference type="ARBA" id="ARBA00023242"/>
    </source>
</evidence>
<evidence type="ECO:0000256" key="5">
    <source>
        <dbReference type="ARBA" id="ARBA00022603"/>
    </source>
</evidence>
<dbReference type="CDD" id="cd02440">
    <property type="entry name" value="AdoMet_MTases"/>
    <property type="match status" value="1"/>
</dbReference>
<comment type="caution">
    <text evidence="11">The sequence shown here is derived from an EMBL/GenBank/DDBJ whole genome shotgun (WGS) entry which is preliminary data.</text>
</comment>
<keyword evidence="5" id="KW-0489">Methyltransferase</keyword>
<dbReference type="Proteomes" id="UP000792457">
    <property type="component" value="Unassembled WGS sequence"/>
</dbReference>
<gene>
    <name evidence="11" type="ORF">J437_LFUL013556</name>
</gene>
<evidence type="ECO:0000313" key="11">
    <source>
        <dbReference type="EMBL" id="KAG8234060.1"/>
    </source>
</evidence>
<dbReference type="AlphaFoldDB" id="A0A8K0KI22"/>
<organism evidence="11 12">
    <name type="scientific">Ladona fulva</name>
    <name type="common">Scarce chaser dragonfly</name>
    <name type="synonym">Libellula fulva</name>
    <dbReference type="NCBI Taxonomy" id="123851"/>
    <lineage>
        <taxon>Eukaryota</taxon>
        <taxon>Metazoa</taxon>
        <taxon>Ecdysozoa</taxon>
        <taxon>Arthropoda</taxon>
        <taxon>Hexapoda</taxon>
        <taxon>Insecta</taxon>
        <taxon>Pterygota</taxon>
        <taxon>Palaeoptera</taxon>
        <taxon>Odonata</taxon>
        <taxon>Epiprocta</taxon>
        <taxon>Anisoptera</taxon>
        <taxon>Libelluloidea</taxon>
        <taxon>Libellulidae</taxon>
        <taxon>Ladona</taxon>
    </lineage>
</organism>
<reference evidence="11" key="2">
    <citation type="submission" date="2017-10" db="EMBL/GenBank/DDBJ databases">
        <title>Ladona fulva Genome sequencing and assembly.</title>
        <authorList>
            <person name="Murali S."/>
            <person name="Richards S."/>
            <person name="Bandaranaike D."/>
            <person name="Bellair M."/>
            <person name="Blankenburg K."/>
            <person name="Chao H."/>
            <person name="Dinh H."/>
            <person name="Doddapaneni H."/>
            <person name="Dugan-Rocha S."/>
            <person name="Elkadiri S."/>
            <person name="Gnanaolivu R."/>
            <person name="Hernandez B."/>
            <person name="Skinner E."/>
            <person name="Javaid M."/>
            <person name="Lee S."/>
            <person name="Li M."/>
            <person name="Ming W."/>
            <person name="Munidasa M."/>
            <person name="Muniz J."/>
            <person name="Nguyen L."/>
            <person name="Hughes D."/>
            <person name="Osuji N."/>
            <person name="Pu L.-L."/>
            <person name="Puazo M."/>
            <person name="Qu C."/>
            <person name="Quiroz J."/>
            <person name="Raj R."/>
            <person name="Weissenberger G."/>
            <person name="Xin Y."/>
            <person name="Zou X."/>
            <person name="Han Y."/>
            <person name="Worley K."/>
            <person name="Muzny D."/>
            <person name="Gibbs R."/>
        </authorList>
    </citation>
    <scope>NUCLEOTIDE SEQUENCE</scope>
    <source>
        <strain evidence="11">Sampled in the wild</strain>
    </source>
</reference>
<evidence type="ECO:0000256" key="6">
    <source>
        <dbReference type="ARBA" id="ARBA00022679"/>
    </source>
</evidence>
<comment type="subcellular location">
    <subcellularLocation>
        <location evidence="2">Cytoplasm</location>
    </subcellularLocation>
    <subcellularLocation>
        <location evidence="1">Nucleus</location>
    </subcellularLocation>
</comment>
<reference evidence="11" key="1">
    <citation type="submission" date="2013-04" db="EMBL/GenBank/DDBJ databases">
        <authorList>
            <person name="Qu J."/>
            <person name="Murali S.C."/>
            <person name="Bandaranaike D."/>
            <person name="Bellair M."/>
            <person name="Blankenburg K."/>
            <person name="Chao H."/>
            <person name="Dinh H."/>
            <person name="Doddapaneni H."/>
            <person name="Downs B."/>
            <person name="Dugan-Rocha S."/>
            <person name="Elkadiri S."/>
            <person name="Gnanaolivu R.D."/>
            <person name="Hernandez B."/>
            <person name="Javaid M."/>
            <person name="Jayaseelan J.C."/>
            <person name="Lee S."/>
            <person name="Li M."/>
            <person name="Ming W."/>
            <person name="Munidasa M."/>
            <person name="Muniz J."/>
            <person name="Nguyen L."/>
            <person name="Ongeri F."/>
            <person name="Osuji N."/>
            <person name="Pu L.-L."/>
            <person name="Puazo M."/>
            <person name="Qu C."/>
            <person name="Quiroz J."/>
            <person name="Raj R."/>
            <person name="Weissenberger G."/>
            <person name="Xin Y."/>
            <person name="Zou X."/>
            <person name="Han Y."/>
            <person name="Richards S."/>
            <person name="Worley K."/>
            <person name="Muzny D."/>
            <person name="Gibbs R."/>
        </authorList>
    </citation>
    <scope>NUCLEOTIDE SEQUENCE</scope>
    <source>
        <strain evidence="11">Sampled in the wild</strain>
    </source>
</reference>
<keyword evidence="4" id="KW-0963">Cytoplasm</keyword>
<accession>A0A8K0KI22</accession>
<proteinExistence type="inferred from homology"/>
<dbReference type="InterPro" id="IPR029063">
    <property type="entry name" value="SAM-dependent_MTases_sf"/>
</dbReference>
<evidence type="ECO:0000256" key="4">
    <source>
        <dbReference type="ARBA" id="ARBA00022490"/>
    </source>
</evidence>
<dbReference type="PANTHER" id="PTHR14614:SF39">
    <property type="entry name" value="HISTIDINE PROTEIN METHYLTRANSFERASE 1 HOMOLOG"/>
    <property type="match status" value="1"/>
</dbReference>
<dbReference type="Pfam" id="PF10294">
    <property type="entry name" value="Methyltransf_16"/>
    <property type="match status" value="1"/>
</dbReference>
<sequence>MFKFGFSEETEDNSAKTSKTEDEKSSLDWLESEELNPSKSQAYQEMITPKYNFTNGFISISYVSAQDSIKNTSKDKSDLIELAEQLHSDLIPSKYEGGMKIWECTFPLIEYFIKEKVSFKGRKVLDLGCGAGLLGIYALLQEALVTFQDYNAEVIESVTYPNVLLNTTGKTEEELKKISKFFMGDWASFVELLLKEVESEEDKYDVILSSETIYNAENHWKLLLVLKKLLKHTGVAYPLFIQMKTKTFYFGVGGGLRQFEKKLEAEGCFESSVCWKSSEGS</sequence>
<name>A0A8K0KI22_LADFU</name>
<evidence type="ECO:0000256" key="10">
    <source>
        <dbReference type="SAM" id="MobiDB-lite"/>
    </source>
</evidence>
<dbReference type="EC" id="2.1.1.85" evidence="3"/>
<dbReference type="OrthoDB" id="1723750at2759"/>
<keyword evidence="12" id="KW-1185">Reference proteome</keyword>
<keyword evidence="6" id="KW-0808">Transferase</keyword>
<evidence type="ECO:0000313" key="12">
    <source>
        <dbReference type="Proteomes" id="UP000792457"/>
    </source>
</evidence>
<comment type="similarity">
    <text evidence="9">Belongs to the methyltransferase superfamily. METTL18 family.</text>
</comment>
<dbReference type="PANTHER" id="PTHR14614">
    <property type="entry name" value="HEPATOCELLULAR CARCINOMA-ASSOCIATED ANTIGEN"/>
    <property type="match status" value="1"/>
</dbReference>
<evidence type="ECO:0000256" key="2">
    <source>
        <dbReference type="ARBA" id="ARBA00004496"/>
    </source>
</evidence>
<dbReference type="GO" id="GO:0005634">
    <property type="term" value="C:nucleus"/>
    <property type="evidence" value="ECO:0007669"/>
    <property type="project" value="UniProtKB-SubCell"/>
</dbReference>
<dbReference type="GO" id="GO:0005737">
    <property type="term" value="C:cytoplasm"/>
    <property type="evidence" value="ECO:0007669"/>
    <property type="project" value="UniProtKB-SubCell"/>
</dbReference>
<dbReference type="GO" id="GO:0018064">
    <property type="term" value="F:protein-L-histidine N-tele-methyltransferase activity"/>
    <property type="evidence" value="ECO:0007669"/>
    <property type="project" value="UniProtKB-EC"/>
</dbReference>
<evidence type="ECO:0000256" key="7">
    <source>
        <dbReference type="ARBA" id="ARBA00022691"/>
    </source>
</evidence>